<dbReference type="RefSeq" id="WP_301218086.1">
    <property type="nucleotide sequence ID" value="NZ_JAROCB010000002.1"/>
</dbReference>
<proteinExistence type="predicted"/>
<sequence>MRPELPVDSWQATRETLHLWTQIVGKIRMALTPPVNHWWHVTLYLSARGLGTGPIPVPAGILDLEFDFVEHELVVRTSDGGRRTVPFAGQSVASFYEATLGALGELGVEVRIHPVPNEVEVAIPFAEDTGHCTYVPEQAQAFWRQLIDAEQQLQRFRSGFVGKVSPVHYFWGAMDLAVTRFSGRTAPQHPGGAPNCPDSVMHEGYSHELSSAGFWPGGGAEGAYYSYAYPAPEGYADAPVPEGAYFSAELGEFLLPYEVVRRSADPEALVQAFLHATHSAASELGRWPGELEVTR</sequence>
<dbReference type="InterPro" id="IPR046038">
    <property type="entry name" value="DUF5996"/>
</dbReference>
<evidence type="ECO:0000313" key="1">
    <source>
        <dbReference type="EMBL" id="MDN4597255.1"/>
    </source>
</evidence>
<dbReference type="Proteomes" id="UP001174210">
    <property type="component" value="Unassembled WGS sequence"/>
</dbReference>
<accession>A0ABT8IWT2</accession>
<name>A0ABT8IWT2_9MICO</name>
<organism evidence="1 2">
    <name type="scientific">Leifsonia virtsii</name>
    <dbReference type="NCBI Taxonomy" id="3035915"/>
    <lineage>
        <taxon>Bacteria</taxon>
        <taxon>Bacillati</taxon>
        <taxon>Actinomycetota</taxon>
        <taxon>Actinomycetes</taxon>
        <taxon>Micrococcales</taxon>
        <taxon>Microbacteriaceae</taxon>
        <taxon>Leifsonia</taxon>
    </lineage>
</organism>
<comment type="caution">
    <text evidence="1">The sequence shown here is derived from an EMBL/GenBank/DDBJ whole genome shotgun (WGS) entry which is preliminary data.</text>
</comment>
<gene>
    <name evidence="1" type="ORF">P5G59_08900</name>
</gene>
<protein>
    <submittedName>
        <fullName evidence="1">DUF5996 family protein</fullName>
    </submittedName>
</protein>
<dbReference type="EMBL" id="JAROCB010000002">
    <property type="protein sequence ID" value="MDN4597255.1"/>
    <property type="molecule type" value="Genomic_DNA"/>
</dbReference>
<dbReference type="Pfam" id="PF19459">
    <property type="entry name" value="DUF5996"/>
    <property type="match status" value="1"/>
</dbReference>
<evidence type="ECO:0000313" key="2">
    <source>
        <dbReference type="Proteomes" id="UP001174210"/>
    </source>
</evidence>
<keyword evidence="2" id="KW-1185">Reference proteome</keyword>
<reference evidence="1" key="1">
    <citation type="submission" date="2023-03" db="EMBL/GenBank/DDBJ databases">
        <title>MT1 and MT2 Draft Genomes of Novel Species.</title>
        <authorList>
            <person name="Venkateswaran K."/>
        </authorList>
    </citation>
    <scope>NUCLEOTIDE SEQUENCE</scope>
    <source>
        <strain evidence="1">F6_8S_P_1A</strain>
    </source>
</reference>